<dbReference type="EMBL" id="OW152815">
    <property type="protein sequence ID" value="CAH2063069.1"/>
    <property type="molecule type" value="Genomic_DNA"/>
</dbReference>
<organism evidence="3 4">
    <name type="scientific">Iphiclides podalirius</name>
    <name type="common">scarce swallowtail</name>
    <dbReference type="NCBI Taxonomy" id="110791"/>
    <lineage>
        <taxon>Eukaryota</taxon>
        <taxon>Metazoa</taxon>
        <taxon>Ecdysozoa</taxon>
        <taxon>Arthropoda</taxon>
        <taxon>Hexapoda</taxon>
        <taxon>Insecta</taxon>
        <taxon>Pterygota</taxon>
        <taxon>Neoptera</taxon>
        <taxon>Endopterygota</taxon>
        <taxon>Lepidoptera</taxon>
        <taxon>Glossata</taxon>
        <taxon>Ditrysia</taxon>
        <taxon>Papilionoidea</taxon>
        <taxon>Papilionidae</taxon>
        <taxon>Papilioninae</taxon>
        <taxon>Iphiclides</taxon>
    </lineage>
</organism>
<proteinExistence type="predicted"/>
<reference evidence="3" key="1">
    <citation type="submission" date="2022-03" db="EMBL/GenBank/DDBJ databases">
        <authorList>
            <person name="Martin H S."/>
        </authorList>
    </citation>
    <scope>NUCLEOTIDE SEQUENCE</scope>
</reference>
<feature type="region of interest" description="Disordered" evidence="1">
    <location>
        <begin position="49"/>
        <end position="94"/>
    </location>
</feature>
<feature type="chain" id="PRO_5047007284" evidence="2">
    <location>
        <begin position="23"/>
        <end position="181"/>
    </location>
</feature>
<feature type="signal peptide" evidence="2">
    <location>
        <begin position="1"/>
        <end position="22"/>
    </location>
</feature>
<evidence type="ECO:0000313" key="4">
    <source>
        <dbReference type="Proteomes" id="UP000837857"/>
    </source>
</evidence>
<feature type="compositionally biased region" description="Polar residues" evidence="1">
    <location>
        <begin position="65"/>
        <end position="89"/>
    </location>
</feature>
<keyword evidence="2" id="KW-0732">Signal</keyword>
<gene>
    <name evidence="3" type="ORF">IPOD504_LOCUS12365</name>
</gene>
<feature type="non-terminal residue" evidence="3">
    <location>
        <position position="181"/>
    </location>
</feature>
<protein>
    <submittedName>
        <fullName evidence="3">Uncharacterized protein</fullName>
    </submittedName>
</protein>
<sequence length="181" mass="20300">MIGCIISCLLTFELICIREFAASRASGRSETITSETNYSIPNSNLAERTSVSDLVGPTEKAFKSQDATLTDRNQSSRSPYNQSPQTSSGDQDRKSPRLYLSRAIIATMSQHSQVKNNKRLNVTNSTHNYVDVETVTFKDEKPQKRVGTNPVTLLNDKPVSFQEKNAFLRLQWATLLPTRLQ</sequence>
<evidence type="ECO:0000256" key="1">
    <source>
        <dbReference type="SAM" id="MobiDB-lite"/>
    </source>
</evidence>
<accession>A0ABN8ISB4</accession>
<keyword evidence="4" id="KW-1185">Reference proteome</keyword>
<evidence type="ECO:0000313" key="3">
    <source>
        <dbReference type="EMBL" id="CAH2063069.1"/>
    </source>
</evidence>
<dbReference type="Proteomes" id="UP000837857">
    <property type="component" value="Chromosome 3"/>
</dbReference>
<evidence type="ECO:0000256" key="2">
    <source>
        <dbReference type="SAM" id="SignalP"/>
    </source>
</evidence>
<name>A0ABN8ISB4_9NEOP</name>